<organism evidence="1">
    <name type="scientific">Rhizophora mucronata</name>
    <name type="common">Asiatic mangrove</name>
    <dbReference type="NCBI Taxonomy" id="61149"/>
    <lineage>
        <taxon>Eukaryota</taxon>
        <taxon>Viridiplantae</taxon>
        <taxon>Streptophyta</taxon>
        <taxon>Embryophyta</taxon>
        <taxon>Tracheophyta</taxon>
        <taxon>Spermatophyta</taxon>
        <taxon>Magnoliopsida</taxon>
        <taxon>eudicotyledons</taxon>
        <taxon>Gunneridae</taxon>
        <taxon>Pentapetalae</taxon>
        <taxon>rosids</taxon>
        <taxon>fabids</taxon>
        <taxon>Malpighiales</taxon>
        <taxon>Rhizophoraceae</taxon>
        <taxon>Rhizophora</taxon>
    </lineage>
</organism>
<sequence length="65" mass="7544">MELSNYTWVLRSCWMNADGFHLIKIEKMSWVSAIYQNLHLPLFDLKRLCSSSSYSVLLQGNFISG</sequence>
<reference evidence="1" key="1">
    <citation type="submission" date="2018-02" db="EMBL/GenBank/DDBJ databases">
        <title>Rhizophora mucronata_Transcriptome.</title>
        <authorList>
            <person name="Meera S.P."/>
            <person name="Sreeshan A."/>
            <person name="Augustine A."/>
        </authorList>
    </citation>
    <scope>NUCLEOTIDE SEQUENCE</scope>
    <source>
        <tissue evidence="1">Leaf</tissue>
    </source>
</reference>
<accession>A0A2P2R3K0</accession>
<dbReference type="AlphaFoldDB" id="A0A2P2R3K0"/>
<name>A0A2P2R3K0_RHIMU</name>
<protein>
    <submittedName>
        <fullName evidence="1">Uncharacterized protein</fullName>
    </submittedName>
</protein>
<proteinExistence type="predicted"/>
<dbReference type="EMBL" id="GGEC01093286">
    <property type="protein sequence ID" value="MBX73770.1"/>
    <property type="molecule type" value="Transcribed_RNA"/>
</dbReference>
<evidence type="ECO:0000313" key="1">
    <source>
        <dbReference type="EMBL" id="MBX73770.1"/>
    </source>
</evidence>